<evidence type="ECO:0000313" key="26">
    <source>
        <dbReference type="Proteomes" id="UP000553016"/>
    </source>
</evidence>
<evidence type="ECO:0000313" key="12">
    <source>
        <dbReference type="EMBL" id="MBC2004293.1"/>
    </source>
</evidence>
<dbReference type="InterPro" id="IPR013123">
    <property type="entry name" value="SpoU_subst-bd"/>
</dbReference>
<evidence type="ECO:0000313" key="8">
    <source>
        <dbReference type="EMBL" id="MBC1562820.1"/>
    </source>
</evidence>
<evidence type="ECO:0000313" key="16">
    <source>
        <dbReference type="EMBL" id="MBC2243897.1"/>
    </source>
</evidence>
<dbReference type="Pfam" id="PF00588">
    <property type="entry name" value="SpoU_methylase"/>
    <property type="match status" value="1"/>
</dbReference>
<evidence type="ECO:0000256" key="3">
    <source>
        <dbReference type="ARBA" id="ARBA00022679"/>
    </source>
</evidence>
<dbReference type="GO" id="GO:0032259">
    <property type="term" value="P:methylation"/>
    <property type="evidence" value="ECO:0007669"/>
    <property type="project" value="UniProtKB-KW"/>
</dbReference>
<dbReference type="Proteomes" id="UP000539064">
    <property type="component" value="Unassembled WGS sequence"/>
</dbReference>
<dbReference type="SMART" id="SM00967">
    <property type="entry name" value="SpoU_sub_bind"/>
    <property type="match status" value="1"/>
</dbReference>
<dbReference type="EMBL" id="JAARRW010000004">
    <property type="protein sequence ID" value="MBC1562820.1"/>
    <property type="molecule type" value="Genomic_DNA"/>
</dbReference>
<evidence type="ECO:0000313" key="21">
    <source>
        <dbReference type="Proteomes" id="UP000541735"/>
    </source>
</evidence>
<evidence type="ECO:0000313" key="18">
    <source>
        <dbReference type="Proteomes" id="UP000529446"/>
    </source>
</evidence>
<dbReference type="EMBL" id="JNFA01000019">
    <property type="protein sequence ID" value="KGL41732.1"/>
    <property type="molecule type" value="Genomic_DNA"/>
</dbReference>
<evidence type="ECO:0000313" key="6">
    <source>
        <dbReference type="EMBL" id="MBC1370749.1"/>
    </source>
</evidence>
<dbReference type="Proteomes" id="UP000029844">
    <property type="component" value="Unassembled WGS sequence"/>
</dbReference>
<evidence type="ECO:0000256" key="2">
    <source>
        <dbReference type="ARBA" id="ARBA00022603"/>
    </source>
</evidence>
<evidence type="ECO:0000313" key="14">
    <source>
        <dbReference type="EMBL" id="MBC2176669.1"/>
    </source>
</evidence>
<feature type="domain" description="RNA 2-O ribose methyltransferase substrate binding" evidence="4">
    <location>
        <begin position="31"/>
        <end position="100"/>
    </location>
</feature>
<dbReference type="InterPro" id="IPR053888">
    <property type="entry name" value="MRM3-like_sub_bind"/>
</dbReference>
<dbReference type="Proteomes" id="UP000529446">
    <property type="component" value="Unassembled WGS sequence"/>
</dbReference>
<keyword evidence="2 5" id="KW-0489">Methyltransferase</keyword>
<dbReference type="EMBL" id="JAASTX010000006">
    <property type="protein sequence ID" value="MBC1491488.1"/>
    <property type="molecule type" value="Genomic_DNA"/>
</dbReference>
<dbReference type="InterPro" id="IPR029028">
    <property type="entry name" value="Alpha/beta_knot_MTases"/>
</dbReference>
<dbReference type="EMBL" id="JAARZA010000008">
    <property type="protein sequence ID" value="MBC2241976.1"/>
    <property type="molecule type" value="Genomic_DNA"/>
</dbReference>
<evidence type="ECO:0000313" key="15">
    <source>
        <dbReference type="EMBL" id="MBC2241976.1"/>
    </source>
</evidence>
<comment type="similarity">
    <text evidence="1">Belongs to the class IV-like SAM-binding methyltransferase superfamily. RNA methyltransferase TrmH family.</text>
</comment>
<evidence type="ECO:0000313" key="10">
    <source>
        <dbReference type="EMBL" id="MBC1777649.1"/>
    </source>
</evidence>
<dbReference type="GeneID" id="58717277"/>
<evidence type="ECO:0000313" key="20">
    <source>
        <dbReference type="Proteomes" id="UP000539064"/>
    </source>
</evidence>
<reference evidence="18 19" key="2">
    <citation type="submission" date="2020-03" db="EMBL/GenBank/DDBJ databases">
        <title>Soil Listeria distribution.</title>
        <authorList>
            <person name="Liao J."/>
            <person name="Wiedmann M."/>
        </authorList>
    </citation>
    <scope>NUCLEOTIDE SEQUENCE [LARGE SCALE GENOMIC DNA]</scope>
    <source>
        <strain evidence="15 26">FSL L7-0149</strain>
        <strain evidence="16 25">FSL L7-0153</strain>
        <strain evidence="14 21">FSL L7-0259</strain>
        <strain evidence="13 18">FSL L7-0360</strain>
        <strain evidence="12 23">FSL L7-0435</strain>
        <strain evidence="11 20">FSL L7-0978</strain>
        <strain evidence="10 24">FSL L7-1017</strain>
        <strain evidence="8 22">FSL L7-1387</strain>
        <strain evidence="9 27">FSL L7-1427</strain>
        <strain evidence="7 19">FSL L7-1547</strain>
        <strain evidence="6 28">FSL L7-1681</strain>
    </source>
</reference>
<dbReference type="PANTHER" id="PTHR43191:SF2">
    <property type="entry name" value="RRNA METHYLTRANSFERASE 3, MITOCHONDRIAL"/>
    <property type="match status" value="1"/>
</dbReference>
<evidence type="ECO:0000313" key="9">
    <source>
        <dbReference type="EMBL" id="MBC1564189.1"/>
    </source>
</evidence>
<dbReference type="InterPro" id="IPR001537">
    <property type="entry name" value="SpoU_MeTrfase"/>
</dbReference>
<dbReference type="GO" id="GO:0006396">
    <property type="term" value="P:RNA processing"/>
    <property type="evidence" value="ECO:0007669"/>
    <property type="project" value="InterPro"/>
</dbReference>
<dbReference type="Proteomes" id="UP000586951">
    <property type="component" value="Unassembled WGS sequence"/>
</dbReference>
<dbReference type="Proteomes" id="UP000550367">
    <property type="component" value="Unassembled WGS sequence"/>
</dbReference>
<dbReference type="Proteomes" id="UP000553016">
    <property type="component" value="Unassembled WGS sequence"/>
</dbReference>
<dbReference type="EMBL" id="JAARWW010000005">
    <property type="protein sequence ID" value="MBC2004293.1"/>
    <property type="molecule type" value="Genomic_DNA"/>
</dbReference>
<dbReference type="InterPro" id="IPR029026">
    <property type="entry name" value="tRNA_m1G_MTases_N"/>
</dbReference>
<dbReference type="GO" id="GO:0005737">
    <property type="term" value="C:cytoplasm"/>
    <property type="evidence" value="ECO:0007669"/>
    <property type="project" value="UniProtKB-ARBA"/>
</dbReference>
<organism evidence="5 17">
    <name type="scientific">Listeria booriae</name>
    <dbReference type="NCBI Taxonomy" id="1552123"/>
    <lineage>
        <taxon>Bacteria</taxon>
        <taxon>Bacillati</taxon>
        <taxon>Bacillota</taxon>
        <taxon>Bacilli</taxon>
        <taxon>Bacillales</taxon>
        <taxon>Listeriaceae</taxon>
        <taxon>Listeria</taxon>
    </lineage>
</organism>
<evidence type="ECO:0000313" key="24">
    <source>
        <dbReference type="Proteomes" id="UP000547643"/>
    </source>
</evidence>
<dbReference type="EMBL" id="JAARPL010000001">
    <property type="protein sequence ID" value="MBC1370749.1"/>
    <property type="molecule type" value="Genomic_DNA"/>
</dbReference>
<dbReference type="OrthoDB" id="9794400at2"/>
<evidence type="ECO:0000313" key="11">
    <source>
        <dbReference type="EMBL" id="MBC1793293.1"/>
    </source>
</evidence>
<proteinExistence type="inferred from homology"/>
<dbReference type="SUPFAM" id="SSF75217">
    <property type="entry name" value="alpha/beta knot"/>
    <property type="match status" value="1"/>
</dbReference>
<evidence type="ECO:0000313" key="5">
    <source>
        <dbReference type="EMBL" id="KGL41732.1"/>
    </source>
</evidence>
<dbReference type="Proteomes" id="UP000591929">
    <property type="component" value="Unassembled WGS sequence"/>
</dbReference>
<keyword evidence="17" id="KW-1185">Reference proteome</keyword>
<reference evidence="5 17" key="1">
    <citation type="submission" date="2014-05" db="EMBL/GenBank/DDBJ databases">
        <title>Novel Listeriaceae from food processing environments.</title>
        <authorList>
            <person name="den Bakker H.C."/>
        </authorList>
    </citation>
    <scope>NUCLEOTIDE SEQUENCE [LARGE SCALE GENOMIC DNA]</scope>
    <source>
        <strain evidence="5 17">FSL A5-0281</strain>
    </source>
</reference>
<evidence type="ECO:0000256" key="1">
    <source>
        <dbReference type="ARBA" id="ARBA00007228"/>
    </source>
</evidence>
<dbReference type="InterPro" id="IPR029064">
    <property type="entry name" value="Ribosomal_eL30-like_sf"/>
</dbReference>
<dbReference type="EMBL" id="JAARYD010000004">
    <property type="protein sequence ID" value="MBC2176669.1"/>
    <property type="molecule type" value="Genomic_DNA"/>
</dbReference>
<evidence type="ECO:0000259" key="4">
    <source>
        <dbReference type="SMART" id="SM00967"/>
    </source>
</evidence>
<evidence type="ECO:0000313" key="7">
    <source>
        <dbReference type="EMBL" id="MBC1491488.1"/>
    </source>
</evidence>
<evidence type="ECO:0000313" key="27">
    <source>
        <dbReference type="Proteomes" id="UP000586951"/>
    </source>
</evidence>
<dbReference type="AlphaFoldDB" id="A0A099W9P5"/>
<evidence type="ECO:0000313" key="19">
    <source>
        <dbReference type="Proteomes" id="UP000533953"/>
    </source>
</evidence>
<dbReference type="Proteomes" id="UP000547643">
    <property type="component" value="Unassembled WGS sequence"/>
</dbReference>
<dbReference type="Gene3D" id="3.40.1280.10">
    <property type="match status" value="1"/>
</dbReference>
<dbReference type="EMBL" id="JAARUV010000001">
    <property type="protein sequence ID" value="MBC1777649.1"/>
    <property type="molecule type" value="Genomic_DNA"/>
</dbReference>
<protein>
    <submittedName>
        <fullName evidence="5">RNA methyltransferase</fullName>
    </submittedName>
</protein>
<evidence type="ECO:0000313" key="22">
    <source>
        <dbReference type="Proteomes" id="UP000541955"/>
    </source>
</evidence>
<evidence type="ECO:0000313" key="28">
    <source>
        <dbReference type="Proteomes" id="UP000591929"/>
    </source>
</evidence>
<comment type="caution">
    <text evidence="5">The sequence shown here is derived from an EMBL/GenBank/DDBJ whole genome shotgun (WGS) entry which is preliminary data.</text>
</comment>
<dbReference type="Gene3D" id="3.30.1330.30">
    <property type="match status" value="1"/>
</dbReference>
<dbReference type="GO" id="GO:0008173">
    <property type="term" value="F:RNA methyltransferase activity"/>
    <property type="evidence" value="ECO:0007669"/>
    <property type="project" value="InterPro"/>
</dbReference>
<dbReference type="Pfam" id="PF22435">
    <property type="entry name" value="MRM3-like_sub_bind"/>
    <property type="match status" value="1"/>
</dbReference>
<sequence>MEMIKSTKNERVKNWRKLQTKKGRQQAFSYLVEGFHLVEEALRQDGLVTELIVAPNVKIPENWNTANIPMFEVNKEVATSISETKTDQGIFAVVQMEDPEIMMLFGKKFLLLDGVQDPGNVGTLIRTADAAGYDAVILGHGSADLYNPKVIRSTQGSHFHIPVLQANLLHWIERLEEEGVPIYGAVLDKEATKLQDVEPRESLALMVGNEGNGIREELQTRIAHKVYIPIYGSSESLNVAVAAGILMYGLRK</sequence>
<evidence type="ECO:0000313" key="13">
    <source>
        <dbReference type="EMBL" id="MBC2115770.1"/>
    </source>
</evidence>
<dbReference type="EMBL" id="JAARVG010000005">
    <property type="protein sequence ID" value="MBC1793293.1"/>
    <property type="molecule type" value="Genomic_DNA"/>
</dbReference>
<dbReference type="Proteomes" id="UP000546806">
    <property type="component" value="Unassembled WGS sequence"/>
</dbReference>
<evidence type="ECO:0000313" key="25">
    <source>
        <dbReference type="Proteomes" id="UP000550367"/>
    </source>
</evidence>
<dbReference type="EMBL" id="JAARXI010000002">
    <property type="protein sequence ID" value="MBC2115770.1"/>
    <property type="molecule type" value="Genomic_DNA"/>
</dbReference>
<dbReference type="SUPFAM" id="SSF55315">
    <property type="entry name" value="L30e-like"/>
    <property type="match status" value="1"/>
</dbReference>
<dbReference type="STRING" id="1552123.EP57_07780"/>
<dbReference type="GO" id="GO:0003723">
    <property type="term" value="F:RNA binding"/>
    <property type="evidence" value="ECO:0007669"/>
    <property type="project" value="InterPro"/>
</dbReference>
<dbReference type="Proteomes" id="UP000541735">
    <property type="component" value="Unassembled WGS sequence"/>
</dbReference>
<dbReference type="InterPro" id="IPR051259">
    <property type="entry name" value="rRNA_Methyltransferase"/>
</dbReference>
<dbReference type="RefSeq" id="WP_036085693.1">
    <property type="nucleotide sequence ID" value="NZ_CBCSHQ010000005.1"/>
</dbReference>
<accession>A0A099W9P5</accession>
<name>A0A099W9P5_9LIST</name>
<dbReference type="Proteomes" id="UP000533953">
    <property type="component" value="Unassembled WGS sequence"/>
</dbReference>
<dbReference type="CDD" id="cd18095">
    <property type="entry name" value="SpoU-like_rRNA-MTase"/>
    <property type="match status" value="1"/>
</dbReference>
<keyword evidence="3 5" id="KW-0808">Transferase</keyword>
<dbReference type="eggNOG" id="COG0566">
    <property type="taxonomic scope" value="Bacteria"/>
</dbReference>
<gene>
    <name evidence="5" type="ORF">EP57_07780</name>
    <name evidence="6" type="ORF">HB847_00105</name>
    <name evidence="8" type="ORF">HB902_12125</name>
    <name evidence="9" type="ORF">HB907_02160</name>
    <name evidence="10" type="ORF">HCA46_02275</name>
    <name evidence="11" type="ORF">HCA52_07670</name>
    <name evidence="12" type="ORF">HCA78_10970</name>
    <name evidence="13" type="ORF">HCB06_03990</name>
    <name evidence="16" type="ORF">HCB25_07425</name>
    <name evidence="14" type="ORF">HCB27_08585</name>
    <name evidence="15" type="ORF">HCB35_15990</name>
    <name evidence="7" type="ORF">HCI99_06585</name>
</gene>
<dbReference type="EMBL" id="JAARRU010000001">
    <property type="protein sequence ID" value="MBC1564189.1"/>
    <property type="molecule type" value="Genomic_DNA"/>
</dbReference>
<dbReference type="EMBL" id="JAARYY010000003">
    <property type="protein sequence ID" value="MBC2243897.1"/>
    <property type="molecule type" value="Genomic_DNA"/>
</dbReference>
<dbReference type="PANTHER" id="PTHR43191">
    <property type="entry name" value="RRNA METHYLTRANSFERASE 3"/>
    <property type="match status" value="1"/>
</dbReference>
<evidence type="ECO:0000313" key="23">
    <source>
        <dbReference type="Proteomes" id="UP000546806"/>
    </source>
</evidence>
<evidence type="ECO:0000313" key="17">
    <source>
        <dbReference type="Proteomes" id="UP000029844"/>
    </source>
</evidence>
<dbReference type="Proteomes" id="UP000541955">
    <property type="component" value="Unassembled WGS sequence"/>
</dbReference>